<dbReference type="Proteomes" id="UP001235874">
    <property type="component" value="Chromosome"/>
</dbReference>
<organism evidence="2 3">
    <name type="scientific">Micromonospora profundi</name>
    <dbReference type="NCBI Taxonomy" id="1420889"/>
    <lineage>
        <taxon>Bacteria</taxon>
        <taxon>Bacillati</taxon>
        <taxon>Actinomycetota</taxon>
        <taxon>Actinomycetes</taxon>
        <taxon>Micromonosporales</taxon>
        <taxon>Micromonosporaceae</taxon>
        <taxon>Micromonospora</taxon>
    </lineage>
</organism>
<dbReference type="InterPro" id="IPR011990">
    <property type="entry name" value="TPR-like_helical_dom_sf"/>
</dbReference>
<dbReference type="Pfam" id="PF13560">
    <property type="entry name" value="HTH_31"/>
    <property type="match status" value="1"/>
</dbReference>
<dbReference type="CDD" id="cd00093">
    <property type="entry name" value="HTH_XRE"/>
    <property type="match status" value="1"/>
</dbReference>
<feature type="domain" description="HTH cro/C1-type" evidence="1">
    <location>
        <begin position="22"/>
        <end position="76"/>
    </location>
</feature>
<dbReference type="GO" id="GO:0003677">
    <property type="term" value="F:DNA binding"/>
    <property type="evidence" value="ECO:0007669"/>
    <property type="project" value="InterPro"/>
</dbReference>
<dbReference type="InterPro" id="IPR001387">
    <property type="entry name" value="Cro/C1-type_HTH"/>
</dbReference>
<sequence>MGQAPRDLQPSLSERHFFGAELRQLRERAGLSQARLGAMIRFSADLVRRVETADRFPSREFVEACDKALEASGSLMRLLPLLEASRNNVREPPTGHLGVTNMLPTYSEQPSGTPGMLVRVPFQPGVLDRAALDWLNTTASPLPSMAERPGSPDQVCEEDLFSAETALAMFRQLDHTHGAGRVHAQVQRFIEDELNRLLAKTPGSAAIGRRLNTLAAGFFELCGYQAVDTGAHGLAQRRYLRALRLTEAADDRLYGSYLLAVNIGHLALHCGHPAPALRMALAAVHGGQTRATPAVRSGLHAVVARSHARLGQQGECLNHLDIAERQLARSRPEDEPTWIRYFTSAYLADEIAHCFHDLGRPQETQRHLRDALAALSPTHVRRLAIDTALLASSLAAAGRIDEACAAARQAVDHTAKTASHRCLQRVVEVQADLEPYRCELEVREFGEYVRDQLPHAAV</sequence>
<accession>A0AAJ6L3H3</accession>
<dbReference type="Gene3D" id="1.10.260.40">
    <property type="entry name" value="lambda repressor-like DNA-binding domains"/>
    <property type="match status" value="1"/>
</dbReference>
<proteinExistence type="predicted"/>
<dbReference type="EMBL" id="CP130472">
    <property type="protein sequence ID" value="WLS43198.1"/>
    <property type="molecule type" value="Genomic_DNA"/>
</dbReference>
<dbReference type="SMART" id="SM00530">
    <property type="entry name" value="HTH_XRE"/>
    <property type="match status" value="1"/>
</dbReference>
<dbReference type="SUPFAM" id="SSF47413">
    <property type="entry name" value="lambda repressor-like DNA-binding domains"/>
    <property type="match status" value="1"/>
</dbReference>
<gene>
    <name evidence="2" type="ORF">Q3V37_17405</name>
</gene>
<dbReference type="AlphaFoldDB" id="A0AAJ6L3H3"/>
<dbReference type="PROSITE" id="PS50943">
    <property type="entry name" value="HTH_CROC1"/>
    <property type="match status" value="1"/>
</dbReference>
<evidence type="ECO:0000259" key="1">
    <source>
        <dbReference type="PROSITE" id="PS50943"/>
    </source>
</evidence>
<evidence type="ECO:0000313" key="2">
    <source>
        <dbReference type="EMBL" id="WLS43198.1"/>
    </source>
</evidence>
<dbReference type="Gene3D" id="1.25.40.10">
    <property type="entry name" value="Tetratricopeptide repeat domain"/>
    <property type="match status" value="1"/>
</dbReference>
<name>A0AAJ6L3H3_9ACTN</name>
<protein>
    <submittedName>
        <fullName evidence="2">Helix-turn-helix transcriptional regulator</fullName>
    </submittedName>
</protein>
<evidence type="ECO:0000313" key="3">
    <source>
        <dbReference type="Proteomes" id="UP001235874"/>
    </source>
</evidence>
<keyword evidence="3" id="KW-1185">Reference proteome</keyword>
<dbReference type="KEGG" id="mprn:Q3V37_17405"/>
<dbReference type="InterPro" id="IPR010982">
    <property type="entry name" value="Lambda_DNA-bd_dom_sf"/>
</dbReference>
<dbReference type="RefSeq" id="WP_306270574.1">
    <property type="nucleotide sequence ID" value="NZ_CP130472.1"/>
</dbReference>
<reference evidence="2 3" key="1">
    <citation type="submission" date="2023-07" db="EMBL/GenBank/DDBJ databases">
        <title>Micromonospora profundi TRM 95458 converts glycerol to a new osmotic compound.</title>
        <authorList>
            <person name="Lu D."/>
        </authorList>
    </citation>
    <scope>NUCLEOTIDE SEQUENCE [LARGE SCALE GENOMIC DNA]</scope>
    <source>
        <strain evidence="2 3">TRM95458</strain>
    </source>
</reference>